<dbReference type="OrthoDB" id="7159357at2"/>
<keyword evidence="5" id="KW-1185">Reference proteome</keyword>
<evidence type="ECO:0000259" key="3">
    <source>
        <dbReference type="Pfam" id="PF13717"/>
    </source>
</evidence>
<dbReference type="NCBIfam" id="TIGR02098">
    <property type="entry name" value="MJ0042_CXXC"/>
    <property type="match status" value="1"/>
</dbReference>
<evidence type="ECO:0000256" key="1">
    <source>
        <dbReference type="SAM" id="MobiDB-lite"/>
    </source>
</evidence>
<dbReference type="AlphaFoldDB" id="A0A2T7UK11"/>
<feature type="domain" description="Zinc finger/thioredoxin putative" evidence="3">
    <location>
        <begin position="16"/>
        <end position="50"/>
    </location>
</feature>
<feature type="compositionally biased region" description="Acidic residues" evidence="1">
    <location>
        <begin position="205"/>
        <end position="214"/>
    </location>
</feature>
<comment type="caution">
    <text evidence="4">The sequence shown here is derived from an EMBL/GenBank/DDBJ whole genome shotgun (WGS) entry which is preliminary data.</text>
</comment>
<keyword evidence="2" id="KW-0472">Membrane</keyword>
<keyword evidence="2" id="KW-0812">Transmembrane</keyword>
<evidence type="ECO:0000313" key="4">
    <source>
        <dbReference type="EMBL" id="PVE45005.1"/>
    </source>
</evidence>
<evidence type="ECO:0000256" key="2">
    <source>
        <dbReference type="SAM" id="Phobius"/>
    </source>
</evidence>
<keyword evidence="2" id="KW-1133">Transmembrane helix</keyword>
<feature type="compositionally biased region" description="Acidic residues" evidence="1">
    <location>
        <begin position="66"/>
        <end position="80"/>
    </location>
</feature>
<evidence type="ECO:0000313" key="5">
    <source>
        <dbReference type="Proteomes" id="UP000244810"/>
    </source>
</evidence>
<name>A0A2T7UK11_9RHOB</name>
<accession>A0A2T7UK11</accession>
<gene>
    <name evidence="4" type="ORF">DDE23_23635</name>
</gene>
<dbReference type="Pfam" id="PF13717">
    <property type="entry name" value="Zn_ribbon_4"/>
    <property type="match status" value="1"/>
</dbReference>
<reference evidence="4 5" key="1">
    <citation type="journal article" date="2011" name="Syst. Appl. Microbiol.">
        <title>Defluviimonas denitrificans gen. nov., sp. nov., and Pararhodobacter aggregans gen. nov., sp. nov., non-phototrophic Rhodobacteraceae from the biofilter of a marine aquaculture.</title>
        <authorList>
            <person name="Foesel B.U."/>
            <person name="Drake H.L."/>
            <person name="Schramm A."/>
        </authorList>
    </citation>
    <scope>NUCLEOTIDE SEQUENCE [LARGE SCALE GENOMIC DNA]</scope>
    <source>
        <strain evidence="4 5">D1-19</strain>
    </source>
</reference>
<dbReference type="EMBL" id="QDDR01000019">
    <property type="protein sequence ID" value="PVE45005.1"/>
    <property type="molecule type" value="Genomic_DNA"/>
</dbReference>
<feature type="region of interest" description="Disordered" evidence="1">
    <location>
        <begin position="62"/>
        <end position="215"/>
    </location>
</feature>
<sequence length="277" mass="30031">MAEAGRWRISSQGEPMRLTCPNCSAQYEVDDKVIPKGGRDVQCSACGHTWYQYPMEVALQMRAAELEDEDEDDDFDDDLPGGERQGGERPGTEGPAGRPADRGAARIDKTVLDVLREEAEREMSERKKTQTGIETQGDLGLTRPTRSKAAPSRVYGEDDPAPPPSAEATPEEGTPEEPVRRRKLLPDIEELSSTLEPGNERRDEDDGAADDDEDQRGFRRGLSLVMLVALALIVLYMLAPMIGNAVPALAGPLSAYVALIDGLRSAVATTLRGLIGG</sequence>
<dbReference type="Proteomes" id="UP000244810">
    <property type="component" value="Unassembled WGS sequence"/>
</dbReference>
<feature type="compositionally biased region" description="Basic and acidic residues" evidence="1">
    <location>
        <begin position="99"/>
        <end position="128"/>
    </location>
</feature>
<feature type="transmembrane region" description="Helical" evidence="2">
    <location>
        <begin position="221"/>
        <end position="239"/>
    </location>
</feature>
<dbReference type="InterPro" id="IPR011723">
    <property type="entry name" value="Znf/thioredoxin_put"/>
</dbReference>
<proteinExistence type="predicted"/>
<organism evidence="4 5">
    <name type="scientific">Pararhodobacter aggregans</name>
    <dbReference type="NCBI Taxonomy" id="404875"/>
    <lineage>
        <taxon>Bacteria</taxon>
        <taxon>Pseudomonadati</taxon>
        <taxon>Pseudomonadota</taxon>
        <taxon>Alphaproteobacteria</taxon>
        <taxon>Rhodobacterales</taxon>
        <taxon>Paracoccaceae</taxon>
        <taxon>Pararhodobacter</taxon>
    </lineage>
</organism>
<protein>
    <recommendedName>
        <fullName evidence="3">Zinc finger/thioredoxin putative domain-containing protein</fullName>
    </recommendedName>
</protein>